<dbReference type="InterPro" id="IPR052155">
    <property type="entry name" value="Biofilm_reg_signaling"/>
</dbReference>
<dbReference type="GO" id="GO:0006355">
    <property type="term" value="P:regulation of DNA-templated transcription"/>
    <property type="evidence" value="ECO:0007669"/>
    <property type="project" value="InterPro"/>
</dbReference>
<evidence type="ECO:0000259" key="1">
    <source>
        <dbReference type="PROSITE" id="PS50112"/>
    </source>
</evidence>
<dbReference type="SMART" id="SM00091">
    <property type="entry name" value="PAS"/>
    <property type="match status" value="2"/>
</dbReference>
<gene>
    <name evidence="2" type="ORF">CP557_08685</name>
</gene>
<feature type="domain" description="PAS" evidence="1">
    <location>
        <begin position="196"/>
        <end position="269"/>
    </location>
</feature>
<protein>
    <recommendedName>
        <fullName evidence="1">PAS domain-containing protein</fullName>
    </recommendedName>
</protein>
<sequence>MDDSLSYAVILAVADAEGADPTDLSPLSDAIDPEALDLLLSKNESQVRFNYHGYTVTVDHRGVVNIESVNSKPSQGRKSVDAHRVMETAREGMSLVRSDGTFAFVNSAFANLFGYNRHELLGEHWTVLYHEGEAKRLEEDILPAVRETGYWSGETVRLTKHGEPRVTDHRLALTDEDVILCTATDITLDRTASGLDARDFDGMVDNMEESAFFTLDHEGYVTRWNEETGRLEGYEPCEILGEHVSKFFPDEDRDQGLPERLLETAKNQGRVTDEGWRVRNDGTQFWADMTMVASYDDAGTIRGFGTVISETSELSVSS</sequence>
<dbReference type="RefSeq" id="WP_097379531.1">
    <property type="nucleotide sequence ID" value="NZ_NXNI01000001.1"/>
</dbReference>
<dbReference type="InterPro" id="IPR040624">
    <property type="entry name" value="HalOD1"/>
</dbReference>
<dbReference type="OrthoDB" id="221929at2157"/>
<dbReference type="Pfam" id="PF18545">
    <property type="entry name" value="HalOD1"/>
    <property type="match status" value="1"/>
</dbReference>
<accession>A0A2A5QUR3</accession>
<feature type="domain" description="PAS" evidence="1">
    <location>
        <begin position="84"/>
        <end position="148"/>
    </location>
</feature>
<reference evidence="2 3" key="1">
    <citation type="submission" date="2017-09" db="EMBL/GenBank/DDBJ databases">
        <title>Genome sequences of Natrinema ejinorence JCM 13890T.</title>
        <authorList>
            <person name="Roh S.W."/>
            <person name="Kim Y.B."/>
            <person name="Kim J.Y."/>
        </authorList>
    </citation>
    <scope>NUCLEOTIDE SEQUENCE [LARGE SCALE GENOMIC DNA]</scope>
    <source>
        <strain evidence="2 3">JCM 13890</strain>
    </source>
</reference>
<evidence type="ECO:0000313" key="3">
    <source>
        <dbReference type="Proteomes" id="UP000219689"/>
    </source>
</evidence>
<dbReference type="PROSITE" id="PS50112">
    <property type="entry name" value="PAS"/>
    <property type="match status" value="2"/>
</dbReference>
<dbReference type="InterPro" id="IPR000014">
    <property type="entry name" value="PAS"/>
</dbReference>
<dbReference type="Proteomes" id="UP000219689">
    <property type="component" value="Unassembled WGS sequence"/>
</dbReference>
<dbReference type="InterPro" id="IPR035965">
    <property type="entry name" value="PAS-like_dom_sf"/>
</dbReference>
<dbReference type="NCBIfam" id="TIGR00229">
    <property type="entry name" value="sensory_box"/>
    <property type="match status" value="2"/>
</dbReference>
<name>A0A2A5QUR3_9EURY</name>
<dbReference type="Pfam" id="PF00989">
    <property type="entry name" value="PAS"/>
    <property type="match status" value="1"/>
</dbReference>
<keyword evidence="3" id="KW-1185">Reference proteome</keyword>
<comment type="caution">
    <text evidence="2">The sequence shown here is derived from an EMBL/GenBank/DDBJ whole genome shotgun (WGS) entry which is preliminary data.</text>
</comment>
<dbReference type="Pfam" id="PF13426">
    <property type="entry name" value="PAS_9"/>
    <property type="match status" value="1"/>
</dbReference>
<dbReference type="CDD" id="cd00130">
    <property type="entry name" value="PAS"/>
    <property type="match status" value="2"/>
</dbReference>
<dbReference type="SUPFAM" id="SSF55785">
    <property type="entry name" value="PYP-like sensor domain (PAS domain)"/>
    <property type="match status" value="2"/>
</dbReference>
<dbReference type="AlphaFoldDB" id="A0A2A5QUR3"/>
<dbReference type="PANTHER" id="PTHR44757:SF2">
    <property type="entry name" value="BIOFILM ARCHITECTURE MAINTENANCE PROTEIN MBAA"/>
    <property type="match status" value="1"/>
</dbReference>
<proteinExistence type="predicted"/>
<dbReference type="Gene3D" id="3.30.450.20">
    <property type="entry name" value="PAS domain"/>
    <property type="match status" value="2"/>
</dbReference>
<dbReference type="PANTHER" id="PTHR44757">
    <property type="entry name" value="DIGUANYLATE CYCLASE DGCP"/>
    <property type="match status" value="1"/>
</dbReference>
<dbReference type="EMBL" id="NXNI01000001">
    <property type="protein sequence ID" value="PCR90581.1"/>
    <property type="molecule type" value="Genomic_DNA"/>
</dbReference>
<dbReference type="InterPro" id="IPR013767">
    <property type="entry name" value="PAS_fold"/>
</dbReference>
<organism evidence="2 3">
    <name type="scientific">Natrinema ejinorense</name>
    <dbReference type="NCBI Taxonomy" id="373386"/>
    <lineage>
        <taxon>Archaea</taxon>
        <taxon>Methanobacteriati</taxon>
        <taxon>Methanobacteriota</taxon>
        <taxon>Stenosarchaea group</taxon>
        <taxon>Halobacteria</taxon>
        <taxon>Halobacteriales</taxon>
        <taxon>Natrialbaceae</taxon>
        <taxon>Natrinema</taxon>
    </lineage>
</organism>
<evidence type="ECO:0000313" key="2">
    <source>
        <dbReference type="EMBL" id="PCR90581.1"/>
    </source>
</evidence>